<dbReference type="STRING" id="1449976.KALB_4670"/>
<dbReference type="Pfam" id="PF13649">
    <property type="entry name" value="Methyltransf_25"/>
    <property type="match status" value="1"/>
</dbReference>
<gene>
    <name evidence="4" type="ORF">KALB_4670</name>
</gene>
<sequence>MLTTVALNTWEWDPSLFSGSAAYYTRGRLAYPKTLADALAAELHLDGSGRLLDVGCGPGSLTLPLAALFEQAIGLDADRDMIDEAGRLAAQAGISNTRWLCLRGEDLPAGLGSFRLISFAQSFHWMDRPRVAAAVRGMLDPAGACVHVHATTHQGAEGGDALPHPRPPHSSIAELVRSHLGPVRRAGRSLLPQGTVAGEADIYRAAGFTGPRRIEVPGRVVTRVTDDIVAAVFSLSSSAPHLFGERRAEFEAELRRLLHSASPSGVFSERTREIAIDIWRP</sequence>
<organism evidence="4 5">
    <name type="scientific">Kutzneria albida DSM 43870</name>
    <dbReference type="NCBI Taxonomy" id="1449976"/>
    <lineage>
        <taxon>Bacteria</taxon>
        <taxon>Bacillati</taxon>
        <taxon>Actinomycetota</taxon>
        <taxon>Actinomycetes</taxon>
        <taxon>Pseudonocardiales</taxon>
        <taxon>Pseudonocardiaceae</taxon>
        <taxon>Kutzneria</taxon>
    </lineage>
</organism>
<evidence type="ECO:0000313" key="4">
    <source>
        <dbReference type="EMBL" id="AHH98032.1"/>
    </source>
</evidence>
<evidence type="ECO:0000256" key="1">
    <source>
        <dbReference type="ARBA" id="ARBA00022603"/>
    </source>
</evidence>
<dbReference type="Proteomes" id="UP000019225">
    <property type="component" value="Chromosome"/>
</dbReference>
<reference evidence="4 5" key="1">
    <citation type="journal article" date="2014" name="BMC Genomics">
        <title>Complete genome sequence of producer of the glycopeptide antibiotic Aculeximycin Kutzneria albida DSM 43870T, a representative of minor genus of Pseudonocardiaceae.</title>
        <authorList>
            <person name="Rebets Y."/>
            <person name="Tokovenko B."/>
            <person name="Lushchyk I."/>
            <person name="Ruckert C."/>
            <person name="Zaburannyi N."/>
            <person name="Bechthold A."/>
            <person name="Kalinowski J."/>
            <person name="Luzhetskyy A."/>
        </authorList>
    </citation>
    <scope>NUCLEOTIDE SEQUENCE [LARGE SCALE GENOMIC DNA]</scope>
    <source>
        <strain evidence="4">DSM 43870</strain>
    </source>
</reference>
<dbReference type="PANTHER" id="PTHR44942">
    <property type="entry name" value="METHYLTRANSF_11 DOMAIN-CONTAINING PROTEIN"/>
    <property type="match status" value="1"/>
</dbReference>
<accession>W5WAS2</accession>
<protein>
    <recommendedName>
        <fullName evidence="3">Methyltransferase domain-containing protein</fullName>
    </recommendedName>
</protein>
<dbReference type="EMBL" id="CP007155">
    <property type="protein sequence ID" value="AHH98032.1"/>
    <property type="molecule type" value="Genomic_DNA"/>
</dbReference>
<dbReference type="InterPro" id="IPR051052">
    <property type="entry name" value="Diverse_substrate_MTase"/>
</dbReference>
<proteinExistence type="predicted"/>
<dbReference type="KEGG" id="kal:KALB_4670"/>
<dbReference type="InterPro" id="IPR041698">
    <property type="entry name" value="Methyltransf_25"/>
</dbReference>
<dbReference type="PATRIC" id="fig|1449976.3.peg.4704"/>
<evidence type="ECO:0000259" key="3">
    <source>
        <dbReference type="Pfam" id="PF13649"/>
    </source>
</evidence>
<dbReference type="CDD" id="cd02440">
    <property type="entry name" value="AdoMet_MTases"/>
    <property type="match status" value="1"/>
</dbReference>
<dbReference type="HOGENOM" id="CLU_080966_0_0_11"/>
<evidence type="ECO:0000313" key="5">
    <source>
        <dbReference type="Proteomes" id="UP000019225"/>
    </source>
</evidence>
<dbReference type="eggNOG" id="COG0500">
    <property type="taxonomic scope" value="Bacteria"/>
</dbReference>
<evidence type="ECO:0000256" key="2">
    <source>
        <dbReference type="ARBA" id="ARBA00022679"/>
    </source>
</evidence>
<keyword evidence="5" id="KW-1185">Reference proteome</keyword>
<keyword evidence="2" id="KW-0808">Transferase</keyword>
<dbReference type="Gene3D" id="3.40.50.150">
    <property type="entry name" value="Vaccinia Virus protein VP39"/>
    <property type="match status" value="1"/>
</dbReference>
<dbReference type="GO" id="GO:0032259">
    <property type="term" value="P:methylation"/>
    <property type="evidence" value="ECO:0007669"/>
    <property type="project" value="UniProtKB-KW"/>
</dbReference>
<name>W5WAS2_9PSEU</name>
<dbReference type="InterPro" id="IPR029063">
    <property type="entry name" value="SAM-dependent_MTases_sf"/>
</dbReference>
<feature type="domain" description="Methyltransferase" evidence="3">
    <location>
        <begin position="52"/>
        <end position="140"/>
    </location>
</feature>
<dbReference type="AlphaFoldDB" id="W5WAS2"/>
<dbReference type="GO" id="GO:0008168">
    <property type="term" value="F:methyltransferase activity"/>
    <property type="evidence" value="ECO:0007669"/>
    <property type="project" value="UniProtKB-KW"/>
</dbReference>
<keyword evidence="1" id="KW-0489">Methyltransferase</keyword>
<dbReference type="SUPFAM" id="SSF53335">
    <property type="entry name" value="S-adenosyl-L-methionine-dependent methyltransferases"/>
    <property type="match status" value="1"/>
</dbReference>
<dbReference type="PANTHER" id="PTHR44942:SF4">
    <property type="entry name" value="METHYLTRANSFERASE TYPE 11 DOMAIN-CONTAINING PROTEIN"/>
    <property type="match status" value="1"/>
</dbReference>
<dbReference type="OrthoDB" id="9797252at2"/>